<dbReference type="AlphaFoldDB" id="A0A8T1VKV2"/>
<evidence type="ECO:0000313" key="1">
    <source>
        <dbReference type="EMBL" id="KAG7381872.1"/>
    </source>
</evidence>
<proteinExistence type="predicted"/>
<dbReference type="EMBL" id="JAGDFL010000751">
    <property type="protein sequence ID" value="KAG7381872.1"/>
    <property type="molecule type" value="Genomic_DNA"/>
</dbReference>
<keyword evidence="2" id="KW-1185">Reference proteome</keyword>
<accession>A0A8T1VKV2</accession>
<reference evidence="1" key="1">
    <citation type="submission" date="2021-02" db="EMBL/GenBank/DDBJ databases">
        <authorList>
            <person name="Palmer J.M."/>
        </authorList>
    </citation>
    <scope>NUCLEOTIDE SEQUENCE</scope>
    <source>
        <strain evidence="1">SCRP23</strain>
    </source>
</reference>
<gene>
    <name evidence="1" type="ORF">PHYBOEH_010726</name>
</gene>
<sequence length="244" mass="27102">MSVEKSYPVTLKLALDDSGSFQSVRLLKARSEHPESILDRINKALQCSLVPAEATRTTVEIGNNAEQMILNYLMNISLVNMNFKVTDVSSQTGHGDIAVAYHKKNFRIEVKSYSKPVPMKEIDKYHRSLALAEYHGGIMIQINECGYCREAGLTTPIDLRIVDGKPSVYLTGTDSALMYPTINMFVMFIDLGQPADADELEAKRKALLGIDEKLGDLRAAVDTQKKNLRRIEGAIEHMAALSIL</sequence>
<protein>
    <submittedName>
        <fullName evidence="1">Uncharacterized protein</fullName>
    </submittedName>
</protein>
<dbReference type="Proteomes" id="UP000693981">
    <property type="component" value="Unassembled WGS sequence"/>
</dbReference>
<name>A0A8T1VKV2_9STRA</name>
<comment type="caution">
    <text evidence="1">The sequence shown here is derived from an EMBL/GenBank/DDBJ whole genome shotgun (WGS) entry which is preliminary data.</text>
</comment>
<organism evidence="1 2">
    <name type="scientific">Phytophthora boehmeriae</name>
    <dbReference type="NCBI Taxonomy" id="109152"/>
    <lineage>
        <taxon>Eukaryota</taxon>
        <taxon>Sar</taxon>
        <taxon>Stramenopiles</taxon>
        <taxon>Oomycota</taxon>
        <taxon>Peronosporomycetes</taxon>
        <taxon>Peronosporales</taxon>
        <taxon>Peronosporaceae</taxon>
        <taxon>Phytophthora</taxon>
    </lineage>
</organism>
<evidence type="ECO:0000313" key="2">
    <source>
        <dbReference type="Proteomes" id="UP000693981"/>
    </source>
</evidence>